<dbReference type="GO" id="GO:0005975">
    <property type="term" value="P:carbohydrate metabolic process"/>
    <property type="evidence" value="ECO:0007669"/>
    <property type="project" value="InterPro"/>
</dbReference>
<dbReference type="InterPro" id="IPR050546">
    <property type="entry name" value="Glycosyl_Hydrlase_16"/>
</dbReference>
<organism evidence="20 21">
    <name type="scientific">Ophiocordyceps camponoti-rufipedis</name>
    <dbReference type="NCBI Taxonomy" id="2004952"/>
    <lineage>
        <taxon>Eukaryota</taxon>
        <taxon>Fungi</taxon>
        <taxon>Dikarya</taxon>
        <taxon>Ascomycota</taxon>
        <taxon>Pezizomycotina</taxon>
        <taxon>Sordariomycetes</taxon>
        <taxon>Hypocreomycetidae</taxon>
        <taxon>Hypocreales</taxon>
        <taxon>Ophiocordycipitaceae</taxon>
        <taxon>Ophiocordyceps</taxon>
    </lineage>
</organism>
<evidence type="ECO:0000256" key="15">
    <source>
        <dbReference type="PIRNR" id="PIRNR037299"/>
    </source>
</evidence>
<accession>A0A2C5YAI6</accession>
<dbReference type="PANTHER" id="PTHR10963">
    <property type="entry name" value="GLYCOSYL HYDROLASE-RELATED"/>
    <property type="match status" value="1"/>
</dbReference>
<dbReference type="STRING" id="2004952.A0A2C5YAI6"/>
<protein>
    <recommendedName>
        <fullName evidence="15">Crh-like protein</fullName>
        <ecNumber evidence="15">3.2.-.-</ecNumber>
    </recommendedName>
</protein>
<keyword evidence="3" id="KW-0336">GPI-anchor</keyword>
<evidence type="ECO:0000256" key="1">
    <source>
        <dbReference type="ARBA" id="ARBA00000822"/>
    </source>
</evidence>
<keyword evidence="4" id="KW-0328">Glycosyltransferase</keyword>
<keyword evidence="11" id="KW-0326">Glycosidase</keyword>
<dbReference type="GO" id="GO:0008843">
    <property type="term" value="F:endochitinase activity"/>
    <property type="evidence" value="ECO:0007669"/>
    <property type="project" value="UniProtKB-EC"/>
</dbReference>
<evidence type="ECO:0000256" key="7">
    <source>
        <dbReference type="ARBA" id="ARBA00022801"/>
    </source>
</evidence>
<evidence type="ECO:0000256" key="5">
    <source>
        <dbReference type="ARBA" id="ARBA00022679"/>
    </source>
</evidence>
<keyword evidence="6 18" id="KW-0732">Signal</keyword>
<dbReference type="AlphaFoldDB" id="A0A2C5YAI6"/>
<keyword evidence="5" id="KW-0808">Transferase</keyword>
<dbReference type="Gene3D" id="2.60.120.200">
    <property type="match status" value="1"/>
</dbReference>
<evidence type="ECO:0000256" key="12">
    <source>
        <dbReference type="ARBA" id="ARBA00023316"/>
    </source>
</evidence>
<reference evidence="20 21" key="1">
    <citation type="submission" date="2017-06" db="EMBL/GenBank/DDBJ databases">
        <title>Ant-infecting Ophiocordyceps genomes reveal a high diversity of potential behavioral manipulation genes and a possible major role for enterotoxins.</title>
        <authorList>
            <person name="De Bekker C."/>
            <person name="Evans H.C."/>
            <person name="Brachmann A."/>
            <person name="Hughes D.P."/>
        </authorList>
    </citation>
    <scope>NUCLEOTIDE SEQUENCE [LARGE SCALE GENOMIC DNA]</scope>
    <source>
        <strain evidence="20 21">Map16</strain>
    </source>
</reference>
<feature type="chain" id="PRO_5012474124" description="Crh-like protein" evidence="18">
    <location>
        <begin position="20"/>
        <end position="446"/>
    </location>
</feature>
<dbReference type="InterPro" id="IPR013320">
    <property type="entry name" value="ConA-like_dom_sf"/>
</dbReference>
<comment type="similarity">
    <text evidence="13">Belongs to the glycosyl hydrolase 16 family. CRH1 subfamily.</text>
</comment>
<evidence type="ECO:0000259" key="19">
    <source>
        <dbReference type="PROSITE" id="PS51762"/>
    </source>
</evidence>
<dbReference type="SUPFAM" id="SSF49899">
    <property type="entry name" value="Concanavalin A-like lectins/glucanases"/>
    <property type="match status" value="1"/>
</dbReference>
<dbReference type="GO" id="GO:0009277">
    <property type="term" value="C:fungal-type cell wall"/>
    <property type="evidence" value="ECO:0007669"/>
    <property type="project" value="TreeGrafter"/>
</dbReference>
<evidence type="ECO:0000256" key="2">
    <source>
        <dbReference type="ARBA" id="ARBA00004589"/>
    </source>
</evidence>
<keyword evidence="12" id="KW-0961">Cell wall biogenesis/degradation</keyword>
<evidence type="ECO:0000256" key="16">
    <source>
        <dbReference type="PIRSR" id="PIRSR037299-1"/>
    </source>
</evidence>
<dbReference type="PROSITE" id="PS51762">
    <property type="entry name" value="GH16_2"/>
    <property type="match status" value="1"/>
</dbReference>
<keyword evidence="7 15" id="KW-0378">Hydrolase</keyword>
<dbReference type="GO" id="GO:0098552">
    <property type="term" value="C:side of membrane"/>
    <property type="evidence" value="ECO:0007669"/>
    <property type="project" value="UniProtKB-KW"/>
</dbReference>
<comment type="caution">
    <text evidence="20">The sequence shown here is derived from an EMBL/GenBank/DDBJ whole genome shotgun (WGS) entry which is preliminary data.</text>
</comment>
<evidence type="ECO:0000256" key="17">
    <source>
        <dbReference type="SAM" id="MobiDB-lite"/>
    </source>
</evidence>
<proteinExistence type="inferred from homology"/>
<keyword evidence="9" id="KW-0325">Glycoprotein</keyword>
<evidence type="ECO:0000256" key="9">
    <source>
        <dbReference type="ARBA" id="ARBA00023180"/>
    </source>
</evidence>
<dbReference type="CDD" id="cd02183">
    <property type="entry name" value="GH16_fungal_CRH1_transglycosylase"/>
    <property type="match status" value="1"/>
</dbReference>
<keyword evidence="21" id="KW-1185">Reference proteome</keyword>
<dbReference type="OrthoDB" id="4781at2759"/>
<evidence type="ECO:0000313" key="20">
    <source>
        <dbReference type="EMBL" id="PHH65717.1"/>
    </source>
</evidence>
<dbReference type="EC" id="3.2.-.-" evidence="15"/>
<dbReference type="Pfam" id="PF00722">
    <property type="entry name" value="Glyco_hydro_16"/>
    <property type="match status" value="1"/>
</dbReference>
<evidence type="ECO:0000256" key="13">
    <source>
        <dbReference type="ARBA" id="ARBA00038074"/>
    </source>
</evidence>
<sequence length="446" mass="47087">MVRAATLSLLVGAWTAAAATTTKCSLNNKCPKDSPCCSQYGDCGTGGFCLGGCDPRMSFSLESCAPAPVCRDFSTKFDKLDTVVDINHYLGNSSDHQWVAQGEPAIHDGGVLLTMPKDSVGTVLASASYMWYGNVKARLKTSRGAGVVTAFILLSDVKDEIDYEFIGSDLGTAQTNYYFEGIPDYHNSGNVSLSDTFHNFHDYEIRWTPDRIDWLVDGQVGRSKLRKDTWNETAQQWNFPQTPARVQLSIWPGGLASNAKGTIDWAGGQIDWNADDIKKAGYYYATVAEVSVECYNAKNGPGSNSGKSYSYRDARATNDTVVNSDKDTILASLEATGLDMEKGKKKKVDQSAPSDPKKGKNTIPGGSNGAQGRDHSDSDTGPGPGKGSSGQGGGDEAGAGASSGCSSNSFRQDCGAKAGGNGKSGGNKASASALAMVIAAVALFWV</sequence>
<dbReference type="GO" id="GO:0016757">
    <property type="term" value="F:glycosyltransferase activity"/>
    <property type="evidence" value="ECO:0007669"/>
    <property type="project" value="UniProtKB-KW"/>
</dbReference>
<evidence type="ECO:0000256" key="10">
    <source>
        <dbReference type="ARBA" id="ARBA00023288"/>
    </source>
</evidence>
<evidence type="ECO:0000256" key="4">
    <source>
        <dbReference type="ARBA" id="ARBA00022676"/>
    </source>
</evidence>
<keyword evidence="8 15" id="KW-0472">Membrane</keyword>
<evidence type="ECO:0000256" key="18">
    <source>
        <dbReference type="SAM" id="SignalP"/>
    </source>
</evidence>
<dbReference type="InterPro" id="IPR000757">
    <property type="entry name" value="Beta-glucanase-like"/>
</dbReference>
<dbReference type="PANTHER" id="PTHR10963:SF22">
    <property type="entry name" value="GLYCOSIDASE CRH2-RELATED"/>
    <property type="match status" value="1"/>
</dbReference>
<feature type="active site" description="Nucleophile" evidence="16">
    <location>
        <position position="160"/>
    </location>
</feature>
<feature type="region of interest" description="Disordered" evidence="17">
    <location>
        <begin position="340"/>
        <end position="430"/>
    </location>
</feature>
<name>A0A2C5YAI6_9HYPO</name>
<dbReference type="GO" id="GO:0031505">
    <property type="term" value="P:fungal-type cell wall organization"/>
    <property type="evidence" value="ECO:0007669"/>
    <property type="project" value="TreeGrafter"/>
</dbReference>
<comment type="subcellular location">
    <subcellularLocation>
        <location evidence="2">Membrane</location>
        <topology evidence="2">Lipid-anchor</topology>
        <topology evidence="2">GPI-anchor</topology>
    </subcellularLocation>
</comment>
<gene>
    <name evidence="20" type="ORF">CDD80_990</name>
</gene>
<feature type="signal peptide" evidence="18">
    <location>
        <begin position="1"/>
        <end position="19"/>
    </location>
</feature>
<evidence type="ECO:0000256" key="8">
    <source>
        <dbReference type="ARBA" id="ARBA00023136"/>
    </source>
</evidence>
<evidence type="ECO:0000256" key="11">
    <source>
        <dbReference type="ARBA" id="ARBA00023295"/>
    </source>
</evidence>
<comment type="function">
    <text evidence="14">Dual chitinase/transglycosylase that plays a role in cell wall architecture. Chitinase and transglycosylase activities are coupled. Required for the polysaccharide cross-linking at the septa and the cell wall. More specifically, transfers chitin to 1,6-beta-glucan in the cell wall.</text>
</comment>
<dbReference type="PIRSF" id="PIRSF037299">
    <property type="entry name" value="Glycosidase_CRH1_prd"/>
    <property type="match status" value="1"/>
</dbReference>
<comment type="catalytic activity">
    <reaction evidence="1">
        <text>Random endo-hydrolysis of N-acetyl-beta-D-glucosaminide (1-&gt;4)-beta-linkages in chitin and chitodextrins.</text>
        <dbReference type="EC" id="3.2.1.14"/>
    </reaction>
</comment>
<dbReference type="Proteomes" id="UP000226431">
    <property type="component" value="Unassembled WGS sequence"/>
</dbReference>
<dbReference type="EMBL" id="NJES01001362">
    <property type="protein sequence ID" value="PHH65717.1"/>
    <property type="molecule type" value="Genomic_DNA"/>
</dbReference>
<dbReference type="InterPro" id="IPR017168">
    <property type="entry name" value="CHR-like"/>
</dbReference>
<feature type="domain" description="GH16" evidence="19">
    <location>
        <begin position="60"/>
        <end position="274"/>
    </location>
</feature>
<feature type="compositionally biased region" description="Low complexity" evidence="17">
    <location>
        <begin position="398"/>
        <end position="409"/>
    </location>
</feature>
<evidence type="ECO:0000256" key="3">
    <source>
        <dbReference type="ARBA" id="ARBA00022622"/>
    </source>
</evidence>
<feature type="active site" description="Proton donor" evidence="16">
    <location>
        <position position="164"/>
    </location>
</feature>
<feature type="compositionally biased region" description="Gly residues" evidence="17">
    <location>
        <begin position="382"/>
        <end position="397"/>
    </location>
</feature>
<evidence type="ECO:0000256" key="14">
    <source>
        <dbReference type="ARBA" id="ARBA00093308"/>
    </source>
</evidence>
<keyword evidence="10" id="KW-0449">Lipoprotein</keyword>
<dbReference type="FunFam" id="2.60.120.200:FF:000159">
    <property type="entry name" value="Glycosidase"/>
    <property type="match status" value="1"/>
</dbReference>
<evidence type="ECO:0000256" key="6">
    <source>
        <dbReference type="ARBA" id="ARBA00022729"/>
    </source>
</evidence>
<evidence type="ECO:0000313" key="21">
    <source>
        <dbReference type="Proteomes" id="UP000226431"/>
    </source>
</evidence>